<sequence>MNRLQTGTNYNLTALALRSILFGYLLLLIVLPLSHIFAEAFREGWAGFWHSINKPDATFTLLFTFFLALFTAIVNAIAGTFAAYVLVRYPVKGKTILNSLVDLPFAIPTAVSGLMLLILYGPQSPIGSWLSERGIDIIYAVPGILLAMIFVTFPFSIRAVQPLLMEMGKDKEEVAHTLGASRWQTFRKITLPSLWPGIASGFSLTFSRALAEFGSIVIVAGNIPLQTQVASVYIYGEVESFNLLGASAVSVVLLFFSFSLLYLQSRWFAGKGRDG</sequence>
<dbReference type="AlphaFoldDB" id="A0A5Q2N179"/>
<gene>
    <name evidence="11" type="primary">cysT</name>
    <name evidence="11" type="ORF">FTV88_3049</name>
</gene>
<evidence type="ECO:0000313" key="11">
    <source>
        <dbReference type="EMBL" id="QGG49124.1"/>
    </source>
</evidence>
<dbReference type="RefSeq" id="WP_207707883.1">
    <property type="nucleotide sequence ID" value="NZ_CP045875.1"/>
</dbReference>
<dbReference type="PANTHER" id="PTHR30406">
    <property type="entry name" value="SULFATE TRANSPORT SYSTEM PERMEASE PROTEIN"/>
    <property type="match status" value="1"/>
</dbReference>
<evidence type="ECO:0000313" key="12">
    <source>
        <dbReference type="Proteomes" id="UP000366051"/>
    </source>
</evidence>
<name>A0A5Q2N179_9FIRM</name>
<reference evidence="12" key="1">
    <citation type="submission" date="2019-11" db="EMBL/GenBank/DDBJ databases">
        <title>Genome sequence of Heliorestis convoluta strain HH, an alkaliphilic and minimalistic phototrophic bacterium from a soda lake in Egypt.</title>
        <authorList>
            <person name="Dewey E.D."/>
            <person name="Stokes L.M."/>
            <person name="Burchell B.M."/>
            <person name="Shaffer K.N."/>
            <person name="Huntington A.M."/>
            <person name="Baker J.M."/>
            <person name="Nadendla S."/>
            <person name="Giglio M.G."/>
            <person name="Touchman J.W."/>
            <person name="Blankenship R.E."/>
            <person name="Madigan M.T."/>
            <person name="Sattley W.M."/>
        </authorList>
    </citation>
    <scope>NUCLEOTIDE SEQUENCE [LARGE SCALE GENOMIC DNA]</scope>
    <source>
        <strain evidence="12">HH</strain>
    </source>
</reference>
<evidence type="ECO:0000256" key="6">
    <source>
        <dbReference type="ARBA" id="ARBA00023032"/>
    </source>
</evidence>
<keyword evidence="4 9" id="KW-0812">Transmembrane</keyword>
<accession>A0A5Q2N179</accession>
<evidence type="ECO:0000256" key="2">
    <source>
        <dbReference type="ARBA" id="ARBA00011779"/>
    </source>
</evidence>
<feature type="transmembrane region" description="Helical" evidence="9">
    <location>
        <begin position="241"/>
        <end position="263"/>
    </location>
</feature>
<evidence type="ECO:0000256" key="7">
    <source>
        <dbReference type="ARBA" id="ARBA00023136"/>
    </source>
</evidence>
<keyword evidence="5 9" id="KW-1133">Transmembrane helix</keyword>
<dbReference type="SUPFAM" id="SSF161098">
    <property type="entry name" value="MetI-like"/>
    <property type="match status" value="1"/>
</dbReference>
<comment type="subcellular location">
    <subcellularLocation>
        <location evidence="1">Membrane</location>
        <topology evidence="1">Multi-pass membrane protein</topology>
    </subcellularLocation>
</comment>
<comment type="subunit">
    <text evidence="2">The complex is composed of two ATP-binding proteins (CysA), two transmembrane proteins (CysT and CysW) and a solute-binding protein (CysP).</text>
</comment>
<evidence type="ECO:0000259" key="10">
    <source>
        <dbReference type="PROSITE" id="PS50928"/>
    </source>
</evidence>
<organism evidence="11 12">
    <name type="scientific">Heliorestis convoluta</name>
    <dbReference type="NCBI Taxonomy" id="356322"/>
    <lineage>
        <taxon>Bacteria</taxon>
        <taxon>Bacillati</taxon>
        <taxon>Bacillota</taxon>
        <taxon>Clostridia</taxon>
        <taxon>Eubacteriales</taxon>
        <taxon>Heliobacteriaceae</taxon>
        <taxon>Heliorestis</taxon>
    </lineage>
</organism>
<dbReference type="GO" id="GO:0005886">
    <property type="term" value="C:plasma membrane"/>
    <property type="evidence" value="ECO:0007669"/>
    <property type="project" value="InterPro"/>
</dbReference>
<dbReference type="PANTHER" id="PTHR30406:SF1">
    <property type="entry name" value="SULFATE TRANSPORT SYSTEM PERMEASE PROTEIN CYSW"/>
    <property type="match status" value="1"/>
</dbReference>
<dbReference type="Proteomes" id="UP000366051">
    <property type="component" value="Chromosome"/>
</dbReference>
<feature type="transmembrane region" description="Helical" evidence="9">
    <location>
        <begin position="99"/>
        <end position="121"/>
    </location>
</feature>
<evidence type="ECO:0000256" key="8">
    <source>
        <dbReference type="ARBA" id="ARBA00025323"/>
    </source>
</evidence>
<keyword evidence="3 9" id="KW-0813">Transport</keyword>
<comment type="function">
    <text evidence="9">Part of the ABC transporter complex (TC 3.A.1.6.1) involved in sulfate/thiosulfate import.</text>
</comment>
<keyword evidence="12" id="KW-1185">Reference proteome</keyword>
<dbReference type="Gene3D" id="1.10.3720.10">
    <property type="entry name" value="MetI-like"/>
    <property type="match status" value="1"/>
</dbReference>
<keyword evidence="6 9" id="KW-0764">Sulfate transport</keyword>
<feature type="transmembrane region" description="Helical" evidence="9">
    <location>
        <begin position="57"/>
        <end position="87"/>
    </location>
</feature>
<dbReference type="CDD" id="cd06261">
    <property type="entry name" value="TM_PBP2"/>
    <property type="match status" value="1"/>
</dbReference>
<dbReference type="Pfam" id="PF00528">
    <property type="entry name" value="BPD_transp_1"/>
    <property type="match status" value="1"/>
</dbReference>
<protein>
    <recommendedName>
        <fullName evidence="9">Sulfate transport system permease protein CysT</fullName>
    </recommendedName>
</protein>
<comment type="similarity">
    <text evidence="9">Belongs to the binding-protein-dependent transport system permease family. CysTW subfamily.</text>
</comment>
<dbReference type="InterPro" id="IPR005667">
    <property type="entry name" value="Sulph_transpt2"/>
</dbReference>
<proteinExistence type="inferred from homology"/>
<comment type="caution">
    <text evidence="9">Lacks conserved residue(s) required for the propagation of feature annotation.</text>
</comment>
<dbReference type="InterPro" id="IPR000515">
    <property type="entry name" value="MetI-like"/>
</dbReference>
<dbReference type="NCBIfam" id="TIGR02139">
    <property type="entry name" value="permease_CysT"/>
    <property type="match status" value="1"/>
</dbReference>
<evidence type="ECO:0000256" key="1">
    <source>
        <dbReference type="ARBA" id="ARBA00004141"/>
    </source>
</evidence>
<keyword evidence="7 9" id="KW-0472">Membrane</keyword>
<dbReference type="NCBIfam" id="TIGR00969">
    <property type="entry name" value="3a0106s02"/>
    <property type="match status" value="1"/>
</dbReference>
<evidence type="ECO:0000256" key="3">
    <source>
        <dbReference type="ARBA" id="ARBA00022448"/>
    </source>
</evidence>
<feature type="domain" description="ABC transmembrane type-1" evidence="10">
    <location>
        <begin position="61"/>
        <end position="262"/>
    </location>
</feature>
<dbReference type="GO" id="GO:0015419">
    <property type="term" value="F:ABC-type sulfate transporter activity"/>
    <property type="evidence" value="ECO:0007669"/>
    <property type="project" value="UniProtKB-UniRule"/>
</dbReference>
<feature type="transmembrane region" description="Helical" evidence="9">
    <location>
        <begin position="12"/>
        <end position="37"/>
    </location>
</feature>
<dbReference type="InterPro" id="IPR035906">
    <property type="entry name" value="MetI-like_sf"/>
</dbReference>
<dbReference type="EMBL" id="CP045875">
    <property type="protein sequence ID" value="QGG49124.1"/>
    <property type="molecule type" value="Genomic_DNA"/>
</dbReference>
<dbReference type="PROSITE" id="PS50928">
    <property type="entry name" value="ABC_TM1"/>
    <property type="match status" value="1"/>
</dbReference>
<dbReference type="InterPro" id="IPR011865">
    <property type="entry name" value="CysT_permease"/>
</dbReference>
<feature type="transmembrane region" description="Helical" evidence="9">
    <location>
        <begin position="137"/>
        <end position="157"/>
    </location>
</feature>
<evidence type="ECO:0000256" key="5">
    <source>
        <dbReference type="ARBA" id="ARBA00022989"/>
    </source>
</evidence>
<evidence type="ECO:0000256" key="9">
    <source>
        <dbReference type="RuleBase" id="RU366001"/>
    </source>
</evidence>
<comment type="function">
    <text evidence="8">Part of the ABC transporter complex CysAWTP (TC 3.A.1.6.1) involved in sulfate/thiosulfate import. Probably responsible for the translocation of the substrate across the membrane.</text>
</comment>
<dbReference type="KEGG" id="hcv:FTV88_3049"/>
<evidence type="ECO:0000256" key="4">
    <source>
        <dbReference type="ARBA" id="ARBA00022692"/>
    </source>
</evidence>